<feature type="compositionally biased region" description="Acidic residues" evidence="3">
    <location>
        <begin position="14"/>
        <end position="34"/>
    </location>
</feature>
<dbReference type="InterPro" id="IPR006969">
    <property type="entry name" value="Stig-like"/>
</dbReference>
<dbReference type="AlphaFoldDB" id="A0A022QGB4"/>
<evidence type="ECO:0000256" key="3">
    <source>
        <dbReference type="SAM" id="MobiDB-lite"/>
    </source>
</evidence>
<dbReference type="STRING" id="4155.A0A022QGB4"/>
<feature type="region of interest" description="Disordered" evidence="3">
    <location>
        <begin position="1"/>
        <end position="40"/>
    </location>
</feature>
<feature type="compositionally biased region" description="Polar residues" evidence="3">
    <location>
        <begin position="1"/>
        <end position="13"/>
    </location>
</feature>
<dbReference type="Proteomes" id="UP000030748">
    <property type="component" value="Unassembled WGS sequence"/>
</dbReference>
<reference evidence="4 5" key="1">
    <citation type="journal article" date="2013" name="Proc. Natl. Acad. Sci. U.S.A.">
        <title>Fine-scale variation in meiotic recombination in Mimulus inferred from population shotgun sequencing.</title>
        <authorList>
            <person name="Hellsten U."/>
            <person name="Wright K.M."/>
            <person name="Jenkins J."/>
            <person name="Shu S."/>
            <person name="Yuan Y."/>
            <person name="Wessler S.R."/>
            <person name="Schmutz J."/>
            <person name="Willis J.H."/>
            <person name="Rokhsar D.S."/>
        </authorList>
    </citation>
    <scope>NUCLEOTIDE SEQUENCE [LARGE SCALE GENOMIC DNA]</scope>
    <source>
        <strain evidence="5">cv. DUN x IM62</strain>
    </source>
</reference>
<keyword evidence="5" id="KW-1185">Reference proteome</keyword>
<evidence type="ECO:0000256" key="2">
    <source>
        <dbReference type="ARBA" id="ARBA00022729"/>
    </source>
</evidence>
<comment type="similarity">
    <text evidence="1">Belongs to the STIG1 family.</text>
</comment>
<sequence>MALSVSSSLAESTQNDDNEAEQEEDYLPIPETDEAGPTSLRGVGRFLAQKSARAMLMKCDKNPKICHFKGSPGHYCCKKKCVSYAKDRLNCGKCGHKCKYSEICCKGKCVNPLSDKKHCGGCKTKCRKGSKCVYGMCSYA</sequence>
<evidence type="ECO:0000313" key="4">
    <source>
        <dbReference type="EMBL" id="EYU27757.1"/>
    </source>
</evidence>
<dbReference type="PANTHER" id="PTHR33227:SF21">
    <property type="entry name" value="F12F1.21 PROTEIN"/>
    <property type="match status" value="1"/>
</dbReference>
<keyword evidence="2" id="KW-0732">Signal</keyword>
<dbReference type="OrthoDB" id="5421723at2759"/>
<dbReference type="eggNOG" id="ENOG502S1NG">
    <property type="taxonomic scope" value="Eukaryota"/>
</dbReference>
<dbReference type="PANTHER" id="PTHR33227">
    <property type="entry name" value="STIGMA-SPECIFIC STIG1-LIKE PROTEIN 3"/>
    <property type="match status" value="1"/>
</dbReference>
<accession>A0A022QGB4</accession>
<evidence type="ECO:0000313" key="5">
    <source>
        <dbReference type="Proteomes" id="UP000030748"/>
    </source>
</evidence>
<dbReference type="EMBL" id="KI631456">
    <property type="protein sequence ID" value="EYU27757.1"/>
    <property type="molecule type" value="Genomic_DNA"/>
</dbReference>
<protein>
    <recommendedName>
        <fullName evidence="6">Stigma-specific STIG1-like protein 1</fullName>
    </recommendedName>
</protein>
<proteinExistence type="inferred from homology"/>
<organism evidence="4 5">
    <name type="scientific">Erythranthe guttata</name>
    <name type="common">Yellow monkey flower</name>
    <name type="synonym">Mimulus guttatus</name>
    <dbReference type="NCBI Taxonomy" id="4155"/>
    <lineage>
        <taxon>Eukaryota</taxon>
        <taxon>Viridiplantae</taxon>
        <taxon>Streptophyta</taxon>
        <taxon>Embryophyta</taxon>
        <taxon>Tracheophyta</taxon>
        <taxon>Spermatophyta</taxon>
        <taxon>Magnoliopsida</taxon>
        <taxon>eudicotyledons</taxon>
        <taxon>Gunneridae</taxon>
        <taxon>Pentapetalae</taxon>
        <taxon>asterids</taxon>
        <taxon>lamiids</taxon>
        <taxon>Lamiales</taxon>
        <taxon>Phrymaceae</taxon>
        <taxon>Erythranthe</taxon>
    </lineage>
</organism>
<evidence type="ECO:0008006" key="6">
    <source>
        <dbReference type="Google" id="ProtNLM"/>
    </source>
</evidence>
<dbReference type="OMA" id="PGATCCQ"/>
<name>A0A022QGB4_ERYGU</name>
<gene>
    <name evidence="4" type="ORF">MIMGU_mgv1a023851mg</name>
</gene>
<evidence type="ECO:0000256" key="1">
    <source>
        <dbReference type="ARBA" id="ARBA00006010"/>
    </source>
</evidence>
<dbReference type="Pfam" id="PF04885">
    <property type="entry name" value="Stig1"/>
    <property type="match status" value="1"/>
</dbReference>
<dbReference type="KEGG" id="egt:105968601"/>